<feature type="domain" description="Ketoreductase" evidence="4">
    <location>
        <begin position="6"/>
        <end position="186"/>
    </location>
</feature>
<evidence type="ECO:0000313" key="6">
    <source>
        <dbReference type="Proteomes" id="UP000315677"/>
    </source>
</evidence>
<dbReference type="RefSeq" id="WP_142050864.1">
    <property type="nucleotide sequence ID" value="NZ_VFPA01000001.1"/>
</dbReference>
<dbReference type="AlphaFoldDB" id="A0A543E125"/>
<evidence type="ECO:0000256" key="2">
    <source>
        <dbReference type="ARBA" id="ARBA00023002"/>
    </source>
</evidence>
<keyword evidence="2" id="KW-0560">Oxidoreductase</keyword>
<dbReference type="InterPro" id="IPR002347">
    <property type="entry name" value="SDR_fam"/>
</dbReference>
<dbReference type="GO" id="GO:0016491">
    <property type="term" value="F:oxidoreductase activity"/>
    <property type="evidence" value="ECO:0007669"/>
    <property type="project" value="UniProtKB-KW"/>
</dbReference>
<dbReference type="SUPFAM" id="SSF51735">
    <property type="entry name" value="NAD(P)-binding Rossmann-fold domains"/>
    <property type="match status" value="1"/>
</dbReference>
<evidence type="ECO:0000256" key="3">
    <source>
        <dbReference type="RuleBase" id="RU000363"/>
    </source>
</evidence>
<comment type="similarity">
    <text evidence="1 3">Belongs to the short-chain dehydrogenases/reductases (SDR) family.</text>
</comment>
<evidence type="ECO:0000256" key="1">
    <source>
        <dbReference type="ARBA" id="ARBA00006484"/>
    </source>
</evidence>
<dbReference type="InterPro" id="IPR036291">
    <property type="entry name" value="NAD(P)-bd_dom_sf"/>
</dbReference>
<proteinExistence type="inferred from homology"/>
<dbReference type="CDD" id="cd05374">
    <property type="entry name" value="17beta-HSD-like_SDR_c"/>
    <property type="match status" value="1"/>
</dbReference>
<dbReference type="EMBL" id="VFPA01000001">
    <property type="protein sequence ID" value="TQM15286.1"/>
    <property type="molecule type" value="Genomic_DNA"/>
</dbReference>
<dbReference type="PRINTS" id="PR00081">
    <property type="entry name" value="GDHRDH"/>
</dbReference>
<keyword evidence="6" id="KW-1185">Reference proteome</keyword>
<gene>
    <name evidence="5" type="ORF">FB558_2069</name>
</gene>
<dbReference type="PANTHER" id="PTHR43976:SF16">
    <property type="entry name" value="SHORT-CHAIN DEHYDROGENASE_REDUCTASE FAMILY PROTEIN"/>
    <property type="match status" value="1"/>
</dbReference>
<evidence type="ECO:0000313" key="5">
    <source>
        <dbReference type="EMBL" id="TQM15286.1"/>
    </source>
</evidence>
<evidence type="ECO:0000259" key="4">
    <source>
        <dbReference type="SMART" id="SM00822"/>
    </source>
</evidence>
<comment type="caution">
    <text evidence="5">The sequence shown here is derived from an EMBL/GenBank/DDBJ whole genome shotgun (WGS) entry which is preliminary data.</text>
</comment>
<dbReference type="Pfam" id="PF00106">
    <property type="entry name" value="adh_short"/>
    <property type="match status" value="1"/>
</dbReference>
<reference evidence="5 6" key="1">
    <citation type="submission" date="2019-06" db="EMBL/GenBank/DDBJ databases">
        <title>Sequencing the genomes of 1000 actinobacteria strains.</title>
        <authorList>
            <person name="Klenk H.-P."/>
        </authorList>
    </citation>
    <scope>NUCLEOTIDE SEQUENCE [LARGE SCALE GENOMIC DNA]</scope>
    <source>
        <strain evidence="5 6">DSM 45301</strain>
    </source>
</reference>
<sequence length="274" mass="29669">MQTNGKVWFLTGASRGFGRLWTEAALRRGDVVAASARDPHSLDDLAAAHGDALLPLRLDVTDRNAVFEAVRRTADTFGRLDVVVNNAGYGHFGAVEELTENEIRAQLETNFLGALWVLQAALPIMREQRGGHLVNVTSEGGVRAYPGIGAYHASKWALEGLSESLAKEVRDLGIRVTNVEPGPYGTGWLEVGSRRSAPIAAYDPLRAGAGTFELGDPAATVPALFAVVDADEPPLRVFFGRSFEPVREEHMARIAEWERWQDVALAAFGPVAAR</sequence>
<organism evidence="5 6">
    <name type="scientific">Pseudonocardia kunmingensis</name>
    <dbReference type="NCBI Taxonomy" id="630975"/>
    <lineage>
        <taxon>Bacteria</taxon>
        <taxon>Bacillati</taxon>
        <taxon>Actinomycetota</taxon>
        <taxon>Actinomycetes</taxon>
        <taxon>Pseudonocardiales</taxon>
        <taxon>Pseudonocardiaceae</taxon>
        <taxon>Pseudonocardia</taxon>
    </lineage>
</organism>
<dbReference type="Proteomes" id="UP000315677">
    <property type="component" value="Unassembled WGS sequence"/>
</dbReference>
<dbReference type="NCBIfam" id="NF006114">
    <property type="entry name" value="PRK08263.1"/>
    <property type="match status" value="1"/>
</dbReference>
<dbReference type="InterPro" id="IPR051911">
    <property type="entry name" value="SDR_oxidoreductase"/>
</dbReference>
<dbReference type="PANTHER" id="PTHR43976">
    <property type="entry name" value="SHORT CHAIN DEHYDROGENASE"/>
    <property type="match status" value="1"/>
</dbReference>
<protein>
    <submittedName>
        <fullName evidence="5">NADP-dependent 3-hydroxy acid dehydrogenase YdfG</fullName>
    </submittedName>
</protein>
<dbReference type="Gene3D" id="3.40.50.720">
    <property type="entry name" value="NAD(P)-binding Rossmann-like Domain"/>
    <property type="match status" value="1"/>
</dbReference>
<accession>A0A543E125</accession>
<dbReference type="OrthoDB" id="9792003at2"/>
<dbReference type="PRINTS" id="PR00080">
    <property type="entry name" value="SDRFAMILY"/>
</dbReference>
<dbReference type="SMART" id="SM00822">
    <property type="entry name" value="PKS_KR"/>
    <property type="match status" value="1"/>
</dbReference>
<dbReference type="InterPro" id="IPR057326">
    <property type="entry name" value="KR_dom"/>
</dbReference>
<name>A0A543E125_9PSEU</name>